<sequence length="307" mass="35192">YSCSCPPFECICNIQPVVPVAHQQYTPHSPSTYQPTNPQMLDSYWTQEPAHAQSYPADAVGNLNPQYDFANISGDLFQPEEIFQLDQPLRPEYTQHNSNDLSRSPSTLLDLGSGTIHREFKSEDYWNQSLSTIMNDDSNNSSCSRYNLASSPDTAQASLHNNALPIESQSDMNYNLQKYDKNQQIGYFEHGSYEESYKNQTTFLDVVGDTKMYFSEENIQNNFENFSETKQMYKGCNSDSKYQEKYTELSQYVDYSTLLYDNKNFTSDNVMMMNETDFRVGTYLPISGVHYGPDFSVLNTMPHHGNI</sequence>
<accession>A0A8K0FVN6</accession>
<comment type="caution">
    <text evidence="1">The sequence shown here is derived from an EMBL/GenBank/DDBJ whole genome shotgun (WGS) entry which is preliminary data.</text>
</comment>
<organism evidence="1 2">
    <name type="scientific">Ignelater luminosus</name>
    <name type="common">Cucubano</name>
    <name type="synonym">Pyrophorus luminosus</name>
    <dbReference type="NCBI Taxonomy" id="2038154"/>
    <lineage>
        <taxon>Eukaryota</taxon>
        <taxon>Metazoa</taxon>
        <taxon>Ecdysozoa</taxon>
        <taxon>Arthropoda</taxon>
        <taxon>Hexapoda</taxon>
        <taxon>Insecta</taxon>
        <taxon>Pterygota</taxon>
        <taxon>Neoptera</taxon>
        <taxon>Endopterygota</taxon>
        <taxon>Coleoptera</taxon>
        <taxon>Polyphaga</taxon>
        <taxon>Elateriformia</taxon>
        <taxon>Elateroidea</taxon>
        <taxon>Elateridae</taxon>
        <taxon>Agrypninae</taxon>
        <taxon>Pyrophorini</taxon>
        <taxon>Ignelater</taxon>
    </lineage>
</organism>
<keyword evidence="2" id="KW-1185">Reference proteome</keyword>
<name>A0A8K0FVN6_IGNLU</name>
<dbReference type="EMBL" id="VTPC01091282">
    <property type="protein sequence ID" value="KAF2878805.1"/>
    <property type="molecule type" value="Genomic_DNA"/>
</dbReference>
<dbReference type="Proteomes" id="UP000801492">
    <property type="component" value="Unassembled WGS sequence"/>
</dbReference>
<feature type="non-terminal residue" evidence="1">
    <location>
        <position position="1"/>
    </location>
</feature>
<reference evidence="1" key="1">
    <citation type="submission" date="2019-08" db="EMBL/GenBank/DDBJ databases">
        <title>The genome of the North American firefly Photinus pyralis.</title>
        <authorList>
            <consortium name="Photinus pyralis genome working group"/>
            <person name="Fallon T.R."/>
            <person name="Sander Lower S.E."/>
            <person name="Weng J.-K."/>
        </authorList>
    </citation>
    <scope>NUCLEOTIDE SEQUENCE</scope>
    <source>
        <strain evidence="1">TRF0915ILg1</strain>
        <tissue evidence="1">Whole body</tissue>
    </source>
</reference>
<dbReference type="OrthoDB" id="6241117at2759"/>
<gene>
    <name evidence="1" type="ORF">ILUMI_27361</name>
</gene>
<proteinExistence type="predicted"/>
<evidence type="ECO:0000313" key="2">
    <source>
        <dbReference type="Proteomes" id="UP000801492"/>
    </source>
</evidence>
<evidence type="ECO:0000313" key="1">
    <source>
        <dbReference type="EMBL" id="KAF2878805.1"/>
    </source>
</evidence>
<protein>
    <submittedName>
        <fullName evidence="1">Uncharacterized protein</fullName>
    </submittedName>
</protein>
<dbReference type="AlphaFoldDB" id="A0A8K0FVN6"/>